<name>A0A9D2ERI8_9FIRM</name>
<dbReference type="HAMAP" id="MF_01224_B">
    <property type="entry name" value="MoaC_B"/>
    <property type="match status" value="1"/>
</dbReference>
<keyword evidence="5 6" id="KW-0456">Lyase</keyword>
<dbReference type="Proteomes" id="UP000824048">
    <property type="component" value="Unassembled WGS sequence"/>
</dbReference>
<dbReference type="GO" id="GO:0006777">
    <property type="term" value="P:Mo-molybdopterin cofactor biosynthetic process"/>
    <property type="evidence" value="ECO:0007669"/>
    <property type="project" value="UniProtKB-UniRule"/>
</dbReference>
<dbReference type="EMBL" id="DXBP01000049">
    <property type="protein sequence ID" value="HIZ42372.1"/>
    <property type="molecule type" value="Genomic_DNA"/>
</dbReference>
<dbReference type="PANTHER" id="PTHR22960:SF0">
    <property type="entry name" value="MOLYBDENUM COFACTOR BIOSYNTHESIS PROTEIN 1"/>
    <property type="match status" value="1"/>
</dbReference>
<gene>
    <name evidence="6 8" type="primary">moaC</name>
    <name evidence="8" type="ORF">H9811_07395</name>
</gene>
<dbReference type="GO" id="GO:0061798">
    <property type="term" value="F:GTP 3',8'-cyclase activity"/>
    <property type="evidence" value="ECO:0007669"/>
    <property type="project" value="TreeGrafter"/>
</dbReference>
<dbReference type="InterPro" id="IPR023045">
    <property type="entry name" value="MoaC"/>
</dbReference>
<comment type="caution">
    <text evidence="8">The sequence shown here is derived from an EMBL/GenBank/DDBJ whole genome shotgun (WGS) entry which is preliminary data.</text>
</comment>
<evidence type="ECO:0000313" key="8">
    <source>
        <dbReference type="EMBL" id="HIZ42372.1"/>
    </source>
</evidence>
<comment type="subunit">
    <text evidence="6">Homohexamer; trimer of dimers.</text>
</comment>
<dbReference type="NCBIfam" id="TIGR00581">
    <property type="entry name" value="moaC"/>
    <property type="match status" value="1"/>
</dbReference>
<dbReference type="GO" id="GO:0061799">
    <property type="term" value="F:cyclic pyranopterin monophosphate synthase activity"/>
    <property type="evidence" value="ECO:0007669"/>
    <property type="project" value="UniProtKB-UniRule"/>
</dbReference>
<evidence type="ECO:0000259" key="7">
    <source>
        <dbReference type="Pfam" id="PF01967"/>
    </source>
</evidence>
<keyword evidence="4 6" id="KW-0501">Molybdenum cofactor biosynthesis</keyword>
<evidence type="ECO:0000256" key="1">
    <source>
        <dbReference type="ARBA" id="ARBA00001637"/>
    </source>
</evidence>
<comment type="catalytic activity">
    <reaction evidence="1 6">
        <text>(8S)-3',8-cyclo-7,8-dihydroguanosine 5'-triphosphate = cyclic pyranopterin phosphate + diphosphate</text>
        <dbReference type="Rhea" id="RHEA:49580"/>
        <dbReference type="ChEBI" id="CHEBI:33019"/>
        <dbReference type="ChEBI" id="CHEBI:59648"/>
        <dbReference type="ChEBI" id="CHEBI:131766"/>
        <dbReference type="EC" id="4.6.1.17"/>
    </reaction>
</comment>
<dbReference type="InterPro" id="IPR050105">
    <property type="entry name" value="MoCo_biosynth_MoaA/MoaC"/>
</dbReference>
<evidence type="ECO:0000256" key="3">
    <source>
        <dbReference type="ARBA" id="ARBA00012575"/>
    </source>
</evidence>
<dbReference type="EC" id="4.6.1.17" evidence="3 6"/>
<feature type="binding site" evidence="6">
    <location>
        <begin position="112"/>
        <end position="113"/>
    </location>
    <ligand>
        <name>substrate</name>
    </ligand>
</feature>
<dbReference type="NCBIfam" id="NF006870">
    <property type="entry name" value="PRK09364.1"/>
    <property type="match status" value="1"/>
</dbReference>
<evidence type="ECO:0000256" key="2">
    <source>
        <dbReference type="ARBA" id="ARBA00005046"/>
    </source>
</evidence>
<dbReference type="SUPFAM" id="SSF55040">
    <property type="entry name" value="Molybdenum cofactor biosynthesis protein C, MoaC"/>
    <property type="match status" value="1"/>
</dbReference>
<dbReference type="PANTHER" id="PTHR22960">
    <property type="entry name" value="MOLYBDOPTERIN COFACTOR SYNTHESIS PROTEIN A"/>
    <property type="match status" value="1"/>
</dbReference>
<comment type="pathway">
    <text evidence="2 6">Cofactor biosynthesis; molybdopterin biosynthesis.</text>
</comment>
<dbReference type="AlphaFoldDB" id="A0A9D2ERI8"/>
<dbReference type="InterPro" id="IPR036522">
    <property type="entry name" value="MoaC_sf"/>
</dbReference>
<feature type="active site" evidence="6">
    <location>
        <position position="127"/>
    </location>
</feature>
<evidence type="ECO:0000313" key="9">
    <source>
        <dbReference type="Proteomes" id="UP000824048"/>
    </source>
</evidence>
<evidence type="ECO:0000256" key="6">
    <source>
        <dbReference type="HAMAP-Rule" id="MF_01224"/>
    </source>
</evidence>
<comment type="similarity">
    <text evidence="6">Belongs to the MoaC family.</text>
</comment>
<dbReference type="Gene3D" id="3.30.70.640">
    <property type="entry name" value="Molybdopterin cofactor biosynthesis C (MoaC) domain"/>
    <property type="match status" value="1"/>
</dbReference>
<accession>A0A9D2ERI8</accession>
<reference evidence="8" key="1">
    <citation type="journal article" date="2021" name="PeerJ">
        <title>Extensive microbial diversity within the chicken gut microbiome revealed by metagenomics and culture.</title>
        <authorList>
            <person name="Gilroy R."/>
            <person name="Ravi A."/>
            <person name="Getino M."/>
            <person name="Pursley I."/>
            <person name="Horton D.L."/>
            <person name="Alikhan N.F."/>
            <person name="Baker D."/>
            <person name="Gharbi K."/>
            <person name="Hall N."/>
            <person name="Watson M."/>
            <person name="Adriaenssens E.M."/>
            <person name="Foster-Nyarko E."/>
            <person name="Jarju S."/>
            <person name="Secka A."/>
            <person name="Antonio M."/>
            <person name="Oren A."/>
            <person name="Chaudhuri R.R."/>
            <person name="La Ragione R."/>
            <person name="Hildebrand F."/>
            <person name="Pallen M.J."/>
        </authorList>
    </citation>
    <scope>NUCLEOTIDE SEQUENCE</scope>
    <source>
        <strain evidence="8">ChiSxjej1B13-11774</strain>
    </source>
</reference>
<evidence type="ECO:0000256" key="5">
    <source>
        <dbReference type="ARBA" id="ARBA00023239"/>
    </source>
</evidence>
<dbReference type="InterPro" id="IPR047594">
    <property type="entry name" value="MoaC_bact/euk"/>
</dbReference>
<protein>
    <recommendedName>
        <fullName evidence="3 6">Cyclic pyranopterin monophosphate synthase</fullName>
        <ecNumber evidence="3 6">4.6.1.17</ecNumber>
    </recommendedName>
    <alternativeName>
        <fullName evidence="6">Molybdenum cofactor biosynthesis protein C</fullName>
    </alternativeName>
</protein>
<dbReference type="CDD" id="cd01420">
    <property type="entry name" value="MoaC_PE"/>
    <property type="match status" value="1"/>
</dbReference>
<feature type="binding site" evidence="6">
    <location>
        <begin position="74"/>
        <end position="76"/>
    </location>
    <ligand>
        <name>substrate</name>
    </ligand>
</feature>
<dbReference type="Pfam" id="PF01967">
    <property type="entry name" value="MoaC"/>
    <property type="match status" value="1"/>
</dbReference>
<reference evidence="8" key="2">
    <citation type="submission" date="2021-04" db="EMBL/GenBank/DDBJ databases">
        <authorList>
            <person name="Gilroy R."/>
        </authorList>
    </citation>
    <scope>NUCLEOTIDE SEQUENCE</scope>
    <source>
        <strain evidence="8">ChiSxjej1B13-11774</strain>
    </source>
</reference>
<dbReference type="InterPro" id="IPR002820">
    <property type="entry name" value="Mopterin_CF_biosynth-C_dom"/>
</dbReference>
<comment type="function">
    <text evidence="6">Catalyzes the conversion of (8S)-3',8-cyclo-7,8-dihydroguanosine 5'-triphosphate to cyclic pyranopterin monophosphate (cPMP).</text>
</comment>
<organism evidence="8 9">
    <name type="scientific">Candidatus Gemmiger excrementigallinarum</name>
    <dbReference type="NCBI Taxonomy" id="2838609"/>
    <lineage>
        <taxon>Bacteria</taxon>
        <taxon>Bacillati</taxon>
        <taxon>Bacillota</taxon>
        <taxon>Clostridia</taxon>
        <taxon>Eubacteriales</taxon>
        <taxon>Gemmiger</taxon>
    </lineage>
</organism>
<evidence type="ECO:0000256" key="4">
    <source>
        <dbReference type="ARBA" id="ARBA00023150"/>
    </source>
</evidence>
<proteinExistence type="inferred from homology"/>
<sequence length="160" mass="17029">MELTHIDAAGNARMVDVGEKPDTRRTAVAEGFITMSPDCFAAIAAGRAKKGDVLGVAQVAGIMATKHTADLIPLCHRLNLTKSAVTFELLEDRHAIRAECTVQCVGPTGVEMEALTGVSTALLTIYDMAKALDRSMRMDGIRLLEKSGGKSGHYQAEATL</sequence>
<feature type="domain" description="Molybdopterin cofactor biosynthesis C (MoaC)" evidence="7">
    <location>
        <begin position="14"/>
        <end position="149"/>
    </location>
</feature>